<organism evidence="2">
    <name type="scientific">Mesorhizobium sp. WSM2240</name>
    <dbReference type="NCBI Taxonomy" id="3228851"/>
    <lineage>
        <taxon>Bacteria</taxon>
        <taxon>Pseudomonadati</taxon>
        <taxon>Pseudomonadota</taxon>
        <taxon>Alphaproteobacteria</taxon>
        <taxon>Hyphomicrobiales</taxon>
        <taxon>Phyllobacteriaceae</taxon>
        <taxon>Mesorhizobium</taxon>
    </lineage>
</organism>
<gene>
    <name evidence="2" type="ORF">ABVK50_06060</name>
</gene>
<proteinExistence type="predicted"/>
<name>A0AAU8CSY1_9HYPH</name>
<evidence type="ECO:0000313" key="2">
    <source>
        <dbReference type="EMBL" id="XCG50061.1"/>
    </source>
</evidence>
<protein>
    <submittedName>
        <fullName evidence="2">Uncharacterized protein</fullName>
    </submittedName>
</protein>
<sequence>MKTATGFFFPRDASESRNENPGLSRGIQSRSGTKSKHADDGSGAASDHASELDDSNVSKPADDGACGGDASGRDASGCDASGGDAGGRGGASHPLPRRGGVALDDSRFGCINFVEYPVTAGYEGMRRPRHAGNGRRTGKAKQSGQE</sequence>
<dbReference type="EMBL" id="CP159253">
    <property type="protein sequence ID" value="XCG50061.1"/>
    <property type="molecule type" value="Genomic_DNA"/>
</dbReference>
<feature type="region of interest" description="Disordered" evidence="1">
    <location>
        <begin position="120"/>
        <end position="146"/>
    </location>
</feature>
<accession>A0AAU8CSY1</accession>
<evidence type="ECO:0000256" key="1">
    <source>
        <dbReference type="SAM" id="MobiDB-lite"/>
    </source>
</evidence>
<feature type="compositionally biased region" description="Basic residues" evidence="1">
    <location>
        <begin position="127"/>
        <end position="139"/>
    </location>
</feature>
<reference evidence="2" key="1">
    <citation type="submission" date="2024-06" db="EMBL/GenBank/DDBJ databases">
        <title>Mesorhizobium karijinii sp. nov., a symbiont of the iconic Swainsona formosa from arid Australia.</title>
        <authorList>
            <person name="Hill Y.J."/>
            <person name="Watkin E.L.J."/>
            <person name="O'Hara G.W."/>
            <person name="Terpolilli J."/>
            <person name="Tye M.L."/>
            <person name="Kohlmeier M.G."/>
        </authorList>
    </citation>
    <scope>NUCLEOTIDE SEQUENCE</scope>
    <source>
        <strain evidence="2">WSM2240</strain>
    </source>
</reference>
<dbReference type="RefSeq" id="WP_353642411.1">
    <property type="nucleotide sequence ID" value="NZ_CP159253.1"/>
</dbReference>
<dbReference type="AlphaFoldDB" id="A0AAU8CSY1"/>
<feature type="region of interest" description="Disordered" evidence="1">
    <location>
        <begin position="1"/>
        <end position="103"/>
    </location>
</feature>
<feature type="compositionally biased region" description="Low complexity" evidence="1">
    <location>
        <begin position="73"/>
        <end position="82"/>
    </location>
</feature>